<dbReference type="Proteomes" id="UP001500503">
    <property type="component" value="Unassembled WGS sequence"/>
</dbReference>
<name>A0ABP8Q3L2_9ACTN</name>
<accession>A0ABP8Q3L2</accession>
<protein>
    <submittedName>
        <fullName evidence="2">Uncharacterized protein</fullName>
    </submittedName>
</protein>
<comment type="caution">
    <text evidence="2">The sequence shown here is derived from an EMBL/GenBank/DDBJ whole genome shotgun (WGS) entry which is preliminary data.</text>
</comment>
<evidence type="ECO:0000313" key="3">
    <source>
        <dbReference type="Proteomes" id="UP001500503"/>
    </source>
</evidence>
<feature type="region of interest" description="Disordered" evidence="1">
    <location>
        <begin position="151"/>
        <end position="179"/>
    </location>
</feature>
<evidence type="ECO:0000313" key="2">
    <source>
        <dbReference type="EMBL" id="GAA4495714.1"/>
    </source>
</evidence>
<proteinExistence type="predicted"/>
<dbReference type="EMBL" id="BAABHF010000019">
    <property type="protein sequence ID" value="GAA4495714.1"/>
    <property type="molecule type" value="Genomic_DNA"/>
</dbReference>
<evidence type="ECO:0000256" key="1">
    <source>
        <dbReference type="SAM" id="MobiDB-lite"/>
    </source>
</evidence>
<organism evidence="2 3">
    <name type="scientific">Actinoallomurus oryzae</name>
    <dbReference type="NCBI Taxonomy" id="502180"/>
    <lineage>
        <taxon>Bacteria</taxon>
        <taxon>Bacillati</taxon>
        <taxon>Actinomycetota</taxon>
        <taxon>Actinomycetes</taxon>
        <taxon>Streptosporangiales</taxon>
        <taxon>Thermomonosporaceae</taxon>
        <taxon>Actinoallomurus</taxon>
    </lineage>
</organism>
<sequence length="179" mass="19292">MWSRAVCEGAVAGLAGAMVMTAAEKLEQRWTRRPDSYVPARTLERLTRLPERQGSRATLDNLAMHLGQGALLGAVRGVMATAGLRGPWASGMFWMVRLTNDQILENATGVGAPPWTWPRRELVVDLFHKGVYAFTTGLVADTLAARHGLGPGQRHAALAPGRRPHVAPPAREAAGRGSR</sequence>
<reference evidence="3" key="1">
    <citation type="journal article" date="2019" name="Int. J. Syst. Evol. Microbiol.">
        <title>The Global Catalogue of Microorganisms (GCM) 10K type strain sequencing project: providing services to taxonomists for standard genome sequencing and annotation.</title>
        <authorList>
            <consortium name="The Broad Institute Genomics Platform"/>
            <consortium name="The Broad Institute Genome Sequencing Center for Infectious Disease"/>
            <person name="Wu L."/>
            <person name="Ma J."/>
        </authorList>
    </citation>
    <scope>NUCLEOTIDE SEQUENCE [LARGE SCALE GENOMIC DNA]</scope>
    <source>
        <strain evidence="3">JCM 17933</strain>
    </source>
</reference>
<gene>
    <name evidence="2" type="ORF">GCM10023191_036790</name>
</gene>
<dbReference type="RefSeq" id="WP_345465082.1">
    <property type="nucleotide sequence ID" value="NZ_BAABHF010000019.1"/>
</dbReference>
<keyword evidence="3" id="KW-1185">Reference proteome</keyword>